<evidence type="ECO:0000313" key="1">
    <source>
        <dbReference type="EMBL" id="MPM85900.1"/>
    </source>
</evidence>
<proteinExistence type="predicted"/>
<comment type="caution">
    <text evidence="1">The sequence shown here is derived from an EMBL/GenBank/DDBJ whole genome shotgun (WGS) entry which is preliminary data.</text>
</comment>
<protein>
    <submittedName>
        <fullName evidence="1">Uncharacterized protein</fullName>
    </submittedName>
</protein>
<reference evidence="1" key="1">
    <citation type="submission" date="2019-08" db="EMBL/GenBank/DDBJ databases">
        <authorList>
            <person name="Kucharzyk K."/>
            <person name="Murdoch R.W."/>
            <person name="Higgins S."/>
            <person name="Loffler F."/>
        </authorList>
    </citation>
    <scope>NUCLEOTIDE SEQUENCE</scope>
</reference>
<accession>A0A645D8N2</accession>
<name>A0A645D8N2_9ZZZZ</name>
<gene>
    <name evidence="1" type="ORF">SDC9_132983</name>
</gene>
<dbReference type="AlphaFoldDB" id="A0A645D8N2"/>
<sequence>MYPSPWGDWCKDEFLPWIDDQYNIARRVVDDTGIVRFWRLRSPGANRYRIAFVSGFCGDGFDQGVIDISGCSGLIDGHFEFDSFGSLSNGLEDEHCINGIRPALWLKTC</sequence>
<dbReference type="EMBL" id="VSSQ01034079">
    <property type="protein sequence ID" value="MPM85900.1"/>
    <property type="molecule type" value="Genomic_DNA"/>
</dbReference>
<organism evidence="1">
    <name type="scientific">bioreactor metagenome</name>
    <dbReference type="NCBI Taxonomy" id="1076179"/>
    <lineage>
        <taxon>unclassified sequences</taxon>
        <taxon>metagenomes</taxon>
        <taxon>ecological metagenomes</taxon>
    </lineage>
</organism>